<dbReference type="InterPro" id="IPR005133">
    <property type="entry name" value="PhaG_MnhG_YufB"/>
</dbReference>
<feature type="transmembrane region" description="Helical" evidence="1">
    <location>
        <begin position="6"/>
        <end position="26"/>
    </location>
</feature>
<reference evidence="2 3" key="1">
    <citation type="submission" date="2015-11" db="EMBL/GenBank/DDBJ databases">
        <title>Genomic analysis of 38 Legionella species identifies large and diverse effector repertoires.</title>
        <authorList>
            <person name="Burstein D."/>
            <person name="Amaro F."/>
            <person name="Zusman T."/>
            <person name="Lifshitz Z."/>
            <person name="Cohen O."/>
            <person name="Gilbert J.A."/>
            <person name="Pupko T."/>
            <person name="Shuman H.A."/>
            <person name="Segal G."/>
        </authorList>
    </citation>
    <scope>NUCLEOTIDE SEQUENCE [LARGE SCALE GENOMIC DNA]</scope>
    <source>
        <strain evidence="2 3">SC-63-C7</strain>
    </source>
</reference>
<keyword evidence="1" id="KW-0812">Transmembrane</keyword>
<accession>A0A0W0YK09</accession>
<keyword evidence="1" id="KW-0472">Membrane</keyword>
<name>A0A0W0YK09_9GAMM</name>
<feature type="transmembrane region" description="Helical" evidence="1">
    <location>
        <begin position="33"/>
        <end position="52"/>
    </location>
</feature>
<dbReference type="PATRIC" id="fig|45074.5.peg.2870"/>
<dbReference type="GO" id="GO:0015297">
    <property type="term" value="F:antiporter activity"/>
    <property type="evidence" value="ECO:0007669"/>
    <property type="project" value="InterPro"/>
</dbReference>
<gene>
    <name evidence="2" type="ORF">Lsan_2666</name>
</gene>
<proteinExistence type="predicted"/>
<protein>
    <submittedName>
        <fullName evidence="2">Putative monovalent cation/H+ antiporter subunit G</fullName>
    </submittedName>
</protein>
<dbReference type="EMBL" id="LNYU01000078">
    <property type="protein sequence ID" value="KTD57044.1"/>
    <property type="molecule type" value="Genomic_DNA"/>
</dbReference>
<keyword evidence="3" id="KW-1185">Reference proteome</keyword>
<comment type="caution">
    <text evidence="2">The sequence shown here is derived from an EMBL/GenBank/DDBJ whole genome shotgun (WGS) entry which is preliminary data.</text>
</comment>
<evidence type="ECO:0000313" key="3">
    <source>
        <dbReference type="Proteomes" id="UP000054703"/>
    </source>
</evidence>
<dbReference type="Proteomes" id="UP000054703">
    <property type="component" value="Unassembled WGS sequence"/>
</dbReference>
<dbReference type="RefSeq" id="WP_058514722.1">
    <property type="nucleotide sequence ID" value="NZ_CAAAIH010000034.1"/>
</dbReference>
<evidence type="ECO:0000313" key="2">
    <source>
        <dbReference type="EMBL" id="KTD57044.1"/>
    </source>
</evidence>
<dbReference type="STRING" id="45074.Lsan_2666"/>
<dbReference type="OrthoDB" id="9961375at2"/>
<feature type="transmembrane region" description="Helical" evidence="1">
    <location>
        <begin position="64"/>
        <end position="82"/>
    </location>
</feature>
<keyword evidence="1" id="KW-1133">Transmembrane helix</keyword>
<organism evidence="2 3">
    <name type="scientific">Legionella santicrucis</name>
    <dbReference type="NCBI Taxonomy" id="45074"/>
    <lineage>
        <taxon>Bacteria</taxon>
        <taxon>Pseudomonadati</taxon>
        <taxon>Pseudomonadota</taxon>
        <taxon>Gammaproteobacteria</taxon>
        <taxon>Legionellales</taxon>
        <taxon>Legionellaceae</taxon>
        <taxon>Legionella</taxon>
    </lineage>
</organism>
<dbReference type="Pfam" id="PF03334">
    <property type="entry name" value="PhaG_MnhG_YufB"/>
    <property type="match status" value="1"/>
</dbReference>
<dbReference type="GO" id="GO:0098662">
    <property type="term" value="P:inorganic cation transmembrane transport"/>
    <property type="evidence" value="ECO:0007669"/>
    <property type="project" value="InterPro"/>
</dbReference>
<evidence type="ECO:0000256" key="1">
    <source>
        <dbReference type="SAM" id="Phobius"/>
    </source>
</evidence>
<sequence>MNYIIGIFLFLGVVLVLFSSIAFIILPTAYARLHFLTPTTLGIFLIVISILLKEGLNQQGIKSVLIFIILILIGPILTHATAREGKIQKMEKNQ</sequence>
<dbReference type="AlphaFoldDB" id="A0A0W0YK09"/>